<dbReference type="RefSeq" id="WP_111397171.1">
    <property type="nucleotide sequence ID" value="NZ_QKYU01000005.1"/>
</dbReference>
<protein>
    <submittedName>
        <fullName evidence="2">Uncharacterized protein</fullName>
    </submittedName>
</protein>
<dbReference type="OrthoDB" id="116741at2"/>
<dbReference type="EMBL" id="QKYU01000005">
    <property type="protein sequence ID" value="PZW48283.1"/>
    <property type="molecule type" value="Genomic_DNA"/>
</dbReference>
<reference evidence="2 3" key="1">
    <citation type="submission" date="2018-06" db="EMBL/GenBank/DDBJ databases">
        <title>Genomic Encyclopedia of Archaeal and Bacterial Type Strains, Phase II (KMG-II): from individual species to whole genera.</title>
        <authorList>
            <person name="Goeker M."/>
        </authorList>
    </citation>
    <scope>NUCLEOTIDE SEQUENCE [LARGE SCALE GENOMIC DNA]</scope>
    <source>
        <strain evidence="2 3">DSM 24525</strain>
    </source>
</reference>
<name>A0A2W7IMV6_9PROT</name>
<organism evidence="2 3">
    <name type="scientific">Humitalea rosea</name>
    <dbReference type="NCBI Taxonomy" id="990373"/>
    <lineage>
        <taxon>Bacteria</taxon>
        <taxon>Pseudomonadati</taxon>
        <taxon>Pseudomonadota</taxon>
        <taxon>Alphaproteobacteria</taxon>
        <taxon>Acetobacterales</taxon>
        <taxon>Roseomonadaceae</taxon>
        <taxon>Humitalea</taxon>
    </lineage>
</organism>
<gene>
    <name evidence="2" type="ORF">C8P66_10530</name>
</gene>
<sequence length="215" mass="24193">MSNVAGKAYGMNVLTPMRPWKTWINRFIFMVARSQPRQLGGLLGLSIIHFARWVIIKRDQWPDLGQGRPRLGNDYMLFVSNFNGTWDQYIDAFSDGIPNGLDLFWYASTKYPGSIPITPFKDYIRHNQVDVDSYYNATPGAAQRDIKAALRVWIAIDALAADHARMAPEAFAEAWCRALVSVQNDLPSPGYAPVASNDTQSADRNREALVRRAPS</sequence>
<evidence type="ECO:0000313" key="3">
    <source>
        <dbReference type="Proteomes" id="UP000249688"/>
    </source>
</evidence>
<accession>A0A2W7IMV6</accession>
<comment type="caution">
    <text evidence="2">The sequence shown here is derived from an EMBL/GenBank/DDBJ whole genome shotgun (WGS) entry which is preliminary data.</text>
</comment>
<dbReference type="AlphaFoldDB" id="A0A2W7IMV6"/>
<feature type="region of interest" description="Disordered" evidence="1">
    <location>
        <begin position="191"/>
        <end position="215"/>
    </location>
</feature>
<evidence type="ECO:0000256" key="1">
    <source>
        <dbReference type="SAM" id="MobiDB-lite"/>
    </source>
</evidence>
<dbReference type="Proteomes" id="UP000249688">
    <property type="component" value="Unassembled WGS sequence"/>
</dbReference>
<proteinExistence type="predicted"/>
<keyword evidence="3" id="KW-1185">Reference proteome</keyword>
<evidence type="ECO:0000313" key="2">
    <source>
        <dbReference type="EMBL" id="PZW48283.1"/>
    </source>
</evidence>
<feature type="compositionally biased region" description="Basic and acidic residues" evidence="1">
    <location>
        <begin position="201"/>
        <end position="215"/>
    </location>
</feature>